<proteinExistence type="predicted"/>
<sequence>MATAVGRSTPHPFPPSNHQQSRAIRGPISNLATTFSSPNVSTKGSIRFHAFHGENIVLFEDRRRALRSASFEKALVFTERALRVGEPFCVSIEGVEGGWTGHLRVGLTTANPADRPDSSILSETSWMISISPFSSLDSPSTSLPTDIGSRIGVYYLPSENDPAYARLYIVWNGHSVPSDIDRIPMDRPLYGVVDVFGNTKEVRAATEMNGPPRLAELCSRTVRMLVSKGICSMAKLPPSLQQELFQ</sequence>
<name>A0AAF3F4B1_9BILA</name>
<dbReference type="PANTHER" id="PTHR12429:SF8">
    <property type="entry name" value="NEURALIZED-LIKE PROTEIN 2"/>
    <property type="match status" value="1"/>
</dbReference>
<feature type="domain" description="NHR" evidence="2">
    <location>
        <begin position="45"/>
        <end position="207"/>
    </location>
</feature>
<dbReference type="Pfam" id="PF07177">
    <property type="entry name" value="Neuralized"/>
    <property type="match status" value="1"/>
</dbReference>
<dbReference type="Proteomes" id="UP000887575">
    <property type="component" value="Unassembled WGS sequence"/>
</dbReference>
<accession>A0AAF3F4B1</accession>
<dbReference type="GO" id="GO:0061630">
    <property type="term" value="F:ubiquitin protein ligase activity"/>
    <property type="evidence" value="ECO:0007669"/>
    <property type="project" value="TreeGrafter"/>
</dbReference>
<organism evidence="3 4">
    <name type="scientific">Mesorhabditis belari</name>
    <dbReference type="NCBI Taxonomy" id="2138241"/>
    <lineage>
        <taxon>Eukaryota</taxon>
        <taxon>Metazoa</taxon>
        <taxon>Ecdysozoa</taxon>
        <taxon>Nematoda</taxon>
        <taxon>Chromadorea</taxon>
        <taxon>Rhabditida</taxon>
        <taxon>Rhabditina</taxon>
        <taxon>Rhabditomorpha</taxon>
        <taxon>Rhabditoidea</taxon>
        <taxon>Rhabditidae</taxon>
        <taxon>Mesorhabditinae</taxon>
        <taxon>Mesorhabditis</taxon>
    </lineage>
</organism>
<evidence type="ECO:0000256" key="1">
    <source>
        <dbReference type="SAM" id="MobiDB-lite"/>
    </source>
</evidence>
<dbReference type="PROSITE" id="PS51065">
    <property type="entry name" value="NHR"/>
    <property type="match status" value="1"/>
</dbReference>
<protein>
    <submittedName>
        <fullName evidence="4">NHR domain-containing protein</fullName>
    </submittedName>
</protein>
<feature type="region of interest" description="Disordered" evidence="1">
    <location>
        <begin position="1"/>
        <end position="22"/>
    </location>
</feature>
<evidence type="ECO:0000259" key="2">
    <source>
        <dbReference type="PROSITE" id="PS51065"/>
    </source>
</evidence>
<reference evidence="4" key="1">
    <citation type="submission" date="2024-02" db="UniProtKB">
        <authorList>
            <consortium name="WormBaseParasite"/>
        </authorList>
    </citation>
    <scope>IDENTIFICATION</scope>
</reference>
<keyword evidence="3" id="KW-1185">Reference proteome</keyword>
<evidence type="ECO:0000313" key="4">
    <source>
        <dbReference type="WBParaSite" id="MBELARI_LOCUS20631"/>
    </source>
</evidence>
<dbReference type="InterPro" id="IPR037962">
    <property type="entry name" value="Neuralized"/>
</dbReference>
<dbReference type="AlphaFoldDB" id="A0AAF3F4B1"/>
<dbReference type="InterPro" id="IPR043136">
    <property type="entry name" value="B30.2/SPRY_sf"/>
</dbReference>
<evidence type="ECO:0000313" key="3">
    <source>
        <dbReference type="Proteomes" id="UP000887575"/>
    </source>
</evidence>
<dbReference type="Gene3D" id="2.60.120.920">
    <property type="match status" value="1"/>
</dbReference>
<dbReference type="InterPro" id="IPR006573">
    <property type="entry name" value="NHR_dom"/>
</dbReference>
<dbReference type="SMART" id="SM00588">
    <property type="entry name" value="NEUZ"/>
    <property type="match status" value="1"/>
</dbReference>
<dbReference type="PANTHER" id="PTHR12429">
    <property type="entry name" value="NEURALIZED"/>
    <property type="match status" value="1"/>
</dbReference>
<dbReference type="WBParaSite" id="MBELARI_LOCUS20631">
    <property type="protein sequence ID" value="MBELARI_LOCUS20631"/>
    <property type="gene ID" value="MBELARI_LOCUS20631"/>
</dbReference>